<protein>
    <submittedName>
        <fullName evidence="2">Uncharacterized protein</fullName>
    </submittedName>
</protein>
<feature type="region of interest" description="Disordered" evidence="1">
    <location>
        <begin position="161"/>
        <end position="181"/>
    </location>
</feature>
<feature type="region of interest" description="Disordered" evidence="1">
    <location>
        <begin position="322"/>
        <end position="403"/>
    </location>
</feature>
<gene>
    <name evidence="2" type="ORF">TRITD_3Bv1G046020</name>
</gene>
<dbReference type="PANTHER" id="PTHR33075">
    <property type="entry name" value="OS02G0499800 PROTEIN"/>
    <property type="match status" value="1"/>
</dbReference>
<organism evidence="2 3">
    <name type="scientific">Triticum turgidum subsp. durum</name>
    <name type="common">Durum wheat</name>
    <name type="synonym">Triticum durum</name>
    <dbReference type="NCBI Taxonomy" id="4567"/>
    <lineage>
        <taxon>Eukaryota</taxon>
        <taxon>Viridiplantae</taxon>
        <taxon>Streptophyta</taxon>
        <taxon>Embryophyta</taxon>
        <taxon>Tracheophyta</taxon>
        <taxon>Spermatophyta</taxon>
        <taxon>Magnoliopsida</taxon>
        <taxon>Liliopsida</taxon>
        <taxon>Poales</taxon>
        <taxon>Poaceae</taxon>
        <taxon>BOP clade</taxon>
        <taxon>Pooideae</taxon>
        <taxon>Triticodae</taxon>
        <taxon>Triticeae</taxon>
        <taxon>Triticinae</taxon>
        <taxon>Triticum</taxon>
    </lineage>
</organism>
<feature type="compositionally biased region" description="Low complexity" evidence="1">
    <location>
        <begin position="332"/>
        <end position="345"/>
    </location>
</feature>
<evidence type="ECO:0000256" key="1">
    <source>
        <dbReference type="SAM" id="MobiDB-lite"/>
    </source>
</evidence>
<proteinExistence type="predicted"/>
<name>A0A9R1QA33_TRITD</name>
<dbReference type="EMBL" id="LT934116">
    <property type="protein sequence ID" value="VAH73676.1"/>
    <property type="molecule type" value="Genomic_DNA"/>
</dbReference>
<dbReference type="AlphaFoldDB" id="A0A9R1QA33"/>
<dbReference type="Gramene" id="TRITD3Bv1G046020.1">
    <property type="protein sequence ID" value="TRITD3Bv1G046020.1"/>
    <property type="gene ID" value="TRITD3Bv1G046020"/>
</dbReference>
<reference evidence="2 3" key="1">
    <citation type="submission" date="2017-09" db="EMBL/GenBank/DDBJ databases">
        <authorList>
            <consortium name="International Durum Wheat Genome Sequencing Consortium (IDWGSC)"/>
            <person name="Milanesi L."/>
        </authorList>
    </citation>
    <scope>NUCLEOTIDE SEQUENCE [LARGE SCALE GENOMIC DNA]</scope>
    <source>
        <strain evidence="3">cv. Svevo</strain>
    </source>
</reference>
<dbReference type="PANTHER" id="PTHR33075:SF9">
    <property type="entry name" value="DUF4283 DOMAIN-CONTAINING PROTEIN"/>
    <property type="match status" value="1"/>
</dbReference>
<dbReference type="Proteomes" id="UP000324705">
    <property type="component" value="Chromosome 3B"/>
</dbReference>
<sequence>MEEGELPAGNMDGDSNITISLGYPGSANSVSYANGLVAPLEGGIPDLNELLGPIVNGPAPEAHVPLVPQVIEPVQPALEEGLVNALININRPSVGHSMGLLPQQIVPHYSDISVDPMQLELLANANYQPTAPTLQANLVNQANPVAGSTSAQKTLCEDQNAAPKETDQVEGIPEDSNSGEHVPNMSAPPGFPIPAYLNEPHTIQLGGQHSKLQGTQIIQQSLLTEEEQHLGIEGARVWREPFAPSPNSNEVIQVLVDWANFLSVVLLTPGKFAWAKQFINSQVWEIITRGSTCLYTLPFAIPQSCSTENTLCTLSQQLHDKMEQEASSPLPTASTDSITASSTSALQKNRKRKDKAPLVETEVNEKDTTEEQPQTKNKKSKSSNPAKEHIRKTAASKDSSKAT</sequence>
<accession>A0A9R1QA33</accession>
<evidence type="ECO:0000313" key="3">
    <source>
        <dbReference type="Proteomes" id="UP000324705"/>
    </source>
</evidence>
<evidence type="ECO:0000313" key="2">
    <source>
        <dbReference type="EMBL" id="VAH73676.1"/>
    </source>
</evidence>
<keyword evidence="3" id="KW-1185">Reference proteome</keyword>